<sequence length="251" mass="26132">MQRNLTDRVALVTGAARGIGLAIADRLAARGAHVIISDIDYEAGERRVRHLAERGDSAAFMKVDLADPMCVLQLAREAAARFSGIDILVNNAGIVSTGPIEDVGLAEFQRLIAIDLTSVFLLTKSVLPHMAASNWGRIVNIASVAGQRGGGLFGNSCYAAAKGAVIAFTKGIALEAGPFGVTCNSICPGLTDTDLTSSLTDKQREGIIATTPVGRTGQPEDIAEATAFLVSPAAGFITGVTLNVDGGFMRY</sequence>
<gene>
    <name evidence="4" type="ORF">U5G49_006134</name>
</gene>
<evidence type="ECO:0000259" key="3">
    <source>
        <dbReference type="SMART" id="SM00822"/>
    </source>
</evidence>
<dbReference type="NCBIfam" id="NF009466">
    <property type="entry name" value="PRK12826.1-2"/>
    <property type="match status" value="1"/>
</dbReference>
<dbReference type="InterPro" id="IPR050259">
    <property type="entry name" value="SDR"/>
</dbReference>
<evidence type="ECO:0000256" key="2">
    <source>
        <dbReference type="ARBA" id="ARBA00023002"/>
    </source>
</evidence>
<dbReference type="PRINTS" id="PR00080">
    <property type="entry name" value="SDRFAMILY"/>
</dbReference>
<dbReference type="PROSITE" id="PS00061">
    <property type="entry name" value="ADH_SHORT"/>
    <property type="match status" value="1"/>
</dbReference>
<dbReference type="InterPro" id="IPR036291">
    <property type="entry name" value="NAD(P)-bd_dom_sf"/>
</dbReference>
<dbReference type="NCBIfam" id="NF005559">
    <property type="entry name" value="PRK07231.1"/>
    <property type="match status" value="1"/>
</dbReference>
<dbReference type="EMBL" id="CP140637">
    <property type="protein sequence ID" value="WRW39094.1"/>
    <property type="molecule type" value="Genomic_DNA"/>
</dbReference>
<dbReference type="Gene3D" id="3.40.50.720">
    <property type="entry name" value="NAD(P)-binding Rossmann-like Domain"/>
    <property type="match status" value="1"/>
</dbReference>
<proteinExistence type="inferred from homology"/>
<keyword evidence="2 4" id="KW-0560">Oxidoreductase</keyword>
<dbReference type="InterPro" id="IPR020904">
    <property type="entry name" value="Sc_DH/Rdtase_CS"/>
</dbReference>
<keyword evidence="5" id="KW-1185">Reference proteome</keyword>
<name>A0ABZ1DTJ2_9HYPH</name>
<dbReference type="PANTHER" id="PTHR42879">
    <property type="entry name" value="3-OXOACYL-(ACYL-CARRIER-PROTEIN) REDUCTASE"/>
    <property type="match status" value="1"/>
</dbReference>
<comment type="similarity">
    <text evidence="1">Belongs to the short-chain dehydrogenases/reductases (SDR) family.</text>
</comment>
<dbReference type="InterPro" id="IPR057326">
    <property type="entry name" value="KR_dom"/>
</dbReference>
<evidence type="ECO:0000313" key="5">
    <source>
        <dbReference type="Proteomes" id="UP001322785"/>
    </source>
</evidence>
<dbReference type="PANTHER" id="PTHR42879:SF2">
    <property type="entry name" value="3-OXOACYL-[ACYL-CARRIER-PROTEIN] REDUCTASE FABG"/>
    <property type="match status" value="1"/>
</dbReference>
<keyword evidence="4" id="KW-0614">Plasmid</keyword>
<accession>A0ABZ1DTJ2</accession>
<dbReference type="PRINTS" id="PR00081">
    <property type="entry name" value="GDHRDH"/>
</dbReference>
<geneLocation type="plasmid" evidence="4 5">
    <name>pRinCIP108029d</name>
</geneLocation>
<dbReference type="Pfam" id="PF13561">
    <property type="entry name" value="adh_short_C2"/>
    <property type="match status" value="1"/>
</dbReference>
<organism evidence="4 5">
    <name type="scientific">Rhizobium indigoferae</name>
    <dbReference type="NCBI Taxonomy" id="158891"/>
    <lineage>
        <taxon>Bacteria</taxon>
        <taxon>Pseudomonadati</taxon>
        <taxon>Pseudomonadota</taxon>
        <taxon>Alphaproteobacteria</taxon>
        <taxon>Hyphomicrobiales</taxon>
        <taxon>Rhizobiaceae</taxon>
        <taxon>Rhizobium/Agrobacterium group</taxon>
        <taxon>Rhizobium</taxon>
    </lineage>
</organism>
<dbReference type="SUPFAM" id="SSF51735">
    <property type="entry name" value="NAD(P)-binding Rossmann-fold domains"/>
    <property type="match status" value="1"/>
</dbReference>
<dbReference type="InterPro" id="IPR002347">
    <property type="entry name" value="SDR_fam"/>
</dbReference>
<dbReference type="SMART" id="SM00822">
    <property type="entry name" value="PKS_KR"/>
    <property type="match status" value="1"/>
</dbReference>
<feature type="domain" description="Ketoreductase" evidence="3">
    <location>
        <begin position="8"/>
        <end position="193"/>
    </location>
</feature>
<reference evidence="4 5" key="1">
    <citation type="submission" date="2023-12" db="EMBL/GenBank/DDBJ databases">
        <authorList>
            <person name="Menendez E."/>
            <person name="Kaur S."/>
            <person name="Flores-Felix J.D."/>
            <person name="diCenzo G.C."/>
            <person name="Peix A."/>
            <person name="Velazquez E."/>
        </authorList>
    </citation>
    <scope>NUCLEOTIDE SEQUENCE [LARGE SCALE GENOMIC DNA]</scope>
    <source>
        <strain evidence="4 5">CIP 108029</strain>
        <plasmid evidence="4 5">pRinCIP108029d</plasmid>
    </source>
</reference>
<protein>
    <submittedName>
        <fullName evidence="4">3-oxoacyl-ACP reductase family protein</fullName>
        <ecNumber evidence="4">1.1.1.-</ecNumber>
    </submittedName>
</protein>
<dbReference type="RefSeq" id="WP_193445316.1">
    <property type="nucleotide sequence ID" value="NZ_BSOQ01000011.1"/>
</dbReference>
<evidence type="ECO:0000313" key="4">
    <source>
        <dbReference type="EMBL" id="WRW39094.1"/>
    </source>
</evidence>
<dbReference type="GO" id="GO:0016491">
    <property type="term" value="F:oxidoreductase activity"/>
    <property type="evidence" value="ECO:0007669"/>
    <property type="project" value="UniProtKB-KW"/>
</dbReference>
<evidence type="ECO:0000256" key="1">
    <source>
        <dbReference type="ARBA" id="ARBA00006484"/>
    </source>
</evidence>
<dbReference type="EC" id="1.1.1.-" evidence="4"/>
<dbReference type="Proteomes" id="UP001322785">
    <property type="component" value="Plasmid pRinCIP108029d"/>
</dbReference>